<reference evidence="1" key="1">
    <citation type="submission" date="2021-06" db="EMBL/GenBank/DDBJ databases">
        <authorList>
            <person name="Kallberg Y."/>
            <person name="Tangrot J."/>
            <person name="Rosling A."/>
        </authorList>
    </citation>
    <scope>NUCLEOTIDE SEQUENCE</scope>
    <source>
        <strain evidence="1">MA461A</strain>
    </source>
</reference>
<feature type="non-terminal residue" evidence="1">
    <location>
        <position position="1"/>
    </location>
</feature>
<sequence>SSFLKLRNQLIKAPCSGLGSFTIWLHSLLPSRISLVCSLLNPAANQSSLYLGAKSS</sequence>
<evidence type="ECO:0000313" key="2">
    <source>
        <dbReference type="Proteomes" id="UP000789920"/>
    </source>
</evidence>
<name>A0ACA9QTP9_9GLOM</name>
<proteinExistence type="predicted"/>
<dbReference type="EMBL" id="CAJVQC010036878">
    <property type="protein sequence ID" value="CAG8762359.1"/>
    <property type="molecule type" value="Genomic_DNA"/>
</dbReference>
<keyword evidence="2" id="KW-1185">Reference proteome</keyword>
<dbReference type="Proteomes" id="UP000789920">
    <property type="component" value="Unassembled WGS sequence"/>
</dbReference>
<gene>
    <name evidence="1" type="ORF">RPERSI_LOCUS15378</name>
</gene>
<comment type="caution">
    <text evidence="1">The sequence shown here is derived from an EMBL/GenBank/DDBJ whole genome shotgun (WGS) entry which is preliminary data.</text>
</comment>
<evidence type="ECO:0000313" key="1">
    <source>
        <dbReference type="EMBL" id="CAG8762359.1"/>
    </source>
</evidence>
<protein>
    <submittedName>
        <fullName evidence="1">18747_t:CDS:1</fullName>
    </submittedName>
</protein>
<accession>A0ACA9QTP9</accession>
<organism evidence="1 2">
    <name type="scientific">Racocetra persica</name>
    <dbReference type="NCBI Taxonomy" id="160502"/>
    <lineage>
        <taxon>Eukaryota</taxon>
        <taxon>Fungi</taxon>
        <taxon>Fungi incertae sedis</taxon>
        <taxon>Mucoromycota</taxon>
        <taxon>Glomeromycotina</taxon>
        <taxon>Glomeromycetes</taxon>
        <taxon>Diversisporales</taxon>
        <taxon>Gigasporaceae</taxon>
        <taxon>Racocetra</taxon>
    </lineage>
</organism>